<keyword evidence="4" id="KW-0808">Transferase</keyword>
<dbReference type="OrthoDB" id="978at2759"/>
<protein>
    <recommendedName>
        <fullName evidence="2">carnosine N-methyltransferase</fullName>
        <ecNumber evidence="2">2.1.1.22</ecNumber>
    </recommendedName>
</protein>
<name>A0A1E3I2C1_9TREE</name>
<evidence type="ECO:0000256" key="5">
    <source>
        <dbReference type="ARBA" id="ARBA00022691"/>
    </source>
</evidence>
<dbReference type="PANTHER" id="PTHR12303:SF6">
    <property type="entry name" value="CARNOSINE N-METHYLTRANSFERASE"/>
    <property type="match status" value="1"/>
</dbReference>
<dbReference type="InterPro" id="IPR012901">
    <property type="entry name" value="CARME"/>
</dbReference>
<comment type="similarity">
    <text evidence="1">Belongs to the carnosine N-methyltransferase family.</text>
</comment>
<dbReference type="RefSeq" id="XP_018996732.1">
    <property type="nucleotide sequence ID" value="XM_019134305.1"/>
</dbReference>
<dbReference type="PANTHER" id="PTHR12303">
    <property type="entry name" value="CARNOSINE N-METHYLTRANSFERASE"/>
    <property type="match status" value="1"/>
</dbReference>
<feature type="compositionally biased region" description="Low complexity" evidence="6">
    <location>
        <begin position="108"/>
        <end position="128"/>
    </location>
</feature>
<dbReference type="EC" id="2.1.1.22" evidence="2"/>
<gene>
    <name evidence="7" type="ORF">L202_01016</name>
</gene>
<dbReference type="Pfam" id="PF07942">
    <property type="entry name" value="CARME"/>
    <property type="match status" value="2"/>
</dbReference>
<evidence type="ECO:0000256" key="2">
    <source>
        <dbReference type="ARBA" id="ARBA00012003"/>
    </source>
</evidence>
<keyword evidence="5" id="KW-0949">S-adenosyl-L-methionine</keyword>
<dbReference type="GO" id="GO:0032259">
    <property type="term" value="P:methylation"/>
    <property type="evidence" value="ECO:0007669"/>
    <property type="project" value="UniProtKB-KW"/>
</dbReference>
<reference evidence="7 8" key="1">
    <citation type="submission" date="2016-06" db="EMBL/GenBank/DDBJ databases">
        <title>Evolution of pathogenesis and genome organization in the Tremellales.</title>
        <authorList>
            <person name="Cuomo C."/>
            <person name="Litvintseva A."/>
            <person name="Heitman J."/>
            <person name="Chen Y."/>
            <person name="Sun S."/>
            <person name="Springer D."/>
            <person name="Dromer F."/>
            <person name="Young S."/>
            <person name="Zeng Q."/>
            <person name="Chapman S."/>
            <person name="Gujja S."/>
            <person name="Saif S."/>
            <person name="Birren B."/>
        </authorList>
    </citation>
    <scope>NUCLEOTIDE SEQUENCE [LARGE SCALE GENOMIC DNA]</scope>
    <source>
        <strain evidence="7 8">CBS 6039</strain>
    </source>
</reference>
<feature type="region of interest" description="Disordered" evidence="6">
    <location>
        <begin position="320"/>
        <end position="339"/>
    </location>
</feature>
<feature type="compositionally biased region" description="Basic and acidic residues" evidence="6">
    <location>
        <begin position="80"/>
        <end position="102"/>
    </location>
</feature>
<evidence type="ECO:0000313" key="7">
    <source>
        <dbReference type="EMBL" id="ODN82732.1"/>
    </source>
</evidence>
<dbReference type="Proteomes" id="UP000094065">
    <property type="component" value="Unassembled WGS sequence"/>
</dbReference>
<evidence type="ECO:0000256" key="1">
    <source>
        <dbReference type="ARBA" id="ARBA00010086"/>
    </source>
</evidence>
<comment type="caution">
    <text evidence="7">The sequence shown here is derived from an EMBL/GenBank/DDBJ whole genome shotgun (WGS) entry which is preliminary data.</text>
</comment>
<dbReference type="GO" id="GO:0030735">
    <property type="term" value="F:carnosine N-methyltransferase activity"/>
    <property type="evidence" value="ECO:0007669"/>
    <property type="project" value="UniProtKB-EC"/>
</dbReference>
<dbReference type="AlphaFoldDB" id="A0A1E3I2C1"/>
<keyword evidence="3" id="KW-0489">Methyltransferase</keyword>
<accession>A0A1E3I2C1</accession>
<evidence type="ECO:0000256" key="3">
    <source>
        <dbReference type="ARBA" id="ARBA00022603"/>
    </source>
</evidence>
<dbReference type="STRING" id="1295533.A0A1E3I2C1"/>
<dbReference type="GeneID" id="30152325"/>
<dbReference type="InterPro" id="IPR029063">
    <property type="entry name" value="SAM-dependent_MTases_sf"/>
</dbReference>
<feature type="region of interest" description="Disordered" evidence="6">
    <location>
        <begin position="80"/>
        <end position="136"/>
    </location>
</feature>
<evidence type="ECO:0000256" key="6">
    <source>
        <dbReference type="SAM" id="MobiDB-lite"/>
    </source>
</evidence>
<dbReference type="EMBL" id="AWGJ01000002">
    <property type="protein sequence ID" value="ODN82732.1"/>
    <property type="molecule type" value="Genomic_DNA"/>
</dbReference>
<evidence type="ECO:0000256" key="4">
    <source>
        <dbReference type="ARBA" id="ARBA00022679"/>
    </source>
</evidence>
<keyword evidence="8" id="KW-1185">Reference proteome</keyword>
<sequence length="486" mass="54620">MADERRHWQAVIKAFDGYQHYHMSAQHARKMSVLTLPKAEKELYRMLGYMDKVEAVDEGIRQNQEFLDEMIANPVFSEMLKDPEPEDVGHSHAEEYSHDHSQGHSHSHSQPQSQTASRPGSPSKPSRSQLDAAQDKVRSTLRSFVRDWSPLGQPERDACYRPCLESLEKHFPSFHDYPEGGEVEIDVDVQGQVRKEKRRVRKREEVKVLVPGCGLGRLAMEIASQGFTAQGNEFSTYMLIASDWVLNQTTRPNSHTIYPFLHSFSNHLTTEHHLLLSTTIPDVCPSDVFAGTPHAGGGEKYKPGAFSMVAGDFEEIYGQPSSSFNREDGGDKEDEKEDQTGQWDAIVTCFFIDCSRNILNYLRTIHNLLPPLTPSSPSSPGGGGGGGVWINIGPLLWHFENSPTTSAKGERSVELSLDEVKQLGDLVGFEFQEEKMIKSTYTSPPESMLRHEYTTAFWVATKKEPRVLIKGDKVVPNPRYTDNKSA</sequence>
<organism evidence="7 8">
    <name type="scientific">Cryptococcus amylolentus CBS 6039</name>
    <dbReference type="NCBI Taxonomy" id="1295533"/>
    <lineage>
        <taxon>Eukaryota</taxon>
        <taxon>Fungi</taxon>
        <taxon>Dikarya</taxon>
        <taxon>Basidiomycota</taxon>
        <taxon>Agaricomycotina</taxon>
        <taxon>Tremellomycetes</taxon>
        <taxon>Tremellales</taxon>
        <taxon>Cryptococcaceae</taxon>
        <taxon>Cryptococcus</taxon>
    </lineage>
</organism>
<dbReference type="Gene3D" id="3.40.50.150">
    <property type="entry name" value="Vaccinia Virus protein VP39"/>
    <property type="match status" value="1"/>
</dbReference>
<dbReference type="SUPFAM" id="SSF53335">
    <property type="entry name" value="S-adenosyl-L-methionine-dependent methyltransferases"/>
    <property type="match status" value="1"/>
</dbReference>
<dbReference type="SMART" id="SM01296">
    <property type="entry name" value="N2227"/>
    <property type="match status" value="1"/>
</dbReference>
<evidence type="ECO:0000313" key="8">
    <source>
        <dbReference type="Proteomes" id="UP000094065"/>
    </source>
</evidence>
<proteinExistence type="inferred from homology"/>